<keyword evidence="1" id="KW-0732">Signal</keyword>
<dbReference type="InterPro" id="IPR000421">
    <property type="entry name" value="FA58C"/>
</dbReference>
<dbReference type="OrthoDB" id="3965347at2"/>
<name>A0A3B7MHX3_9BACT</name>
<dbReference type="RefSeq" id="WP_119048618.1">
    <property type="nucleotide sequence ID" value="NZ_CP032157.1"/>
</dbReference>
<accession>A0A3B7MHX3</accession>
<dbReference type="Pfam" id="PF00754">
    <property type="entry name" value="F5_F8_type_C"/>
    <property type="match status" value="1"/>
</dbReference>
<dbReference type="AlphaFoldDB" id="A0A3B7MHX3"/>
<dbReference type="Gene3D" id="2.60.40.1740">
    <property type="entry name" value="hypothetical protein (bacova_03559)"/>
    <property type="match status" value="1"/>
</dbReference>
<feature type="chain" id="PRO_5017736436" evidence="1">
    <location>
        <begin position="26"/>
        <end position="325"/>
    </location>
</feature>
<feature type="domain" description="F5/8 type C" evidence="2">
    <location>
        <begin position="178"/>
        <end position="325"/>
    </location>
</feature>
<evidence type="ECO:0000313" key="3">
    <source>
        <dbReference type="EMBL" id="AXY72780.1"/>
    </source>
</evidence>
<dbReference type="InterPro" id="IPR008979">
    <property type="entry name" value="Galactose-bd-like_sf"/>
</dbReference>
<evidence type="ECO:0000313" key="4">
    <source>
        <dbReference type="Proteomes" id="UP000263900"/>
    </source>
</evidence>
<evidence type="ECO:0000259" key="2">
    <source>
        <dbReference type="PROSITE" id="PS50022"/>
    </source>
</evidence>
<dbReference type="Gene3D" id="2.60.120.260">
    <property type="entry name" value="Galactose-binding domain-like"/>
    <property type="match status" value="1"/>
</dbReference>
<feature type="signal peptide" evidence="1">
    <location>
        <begin position="1"/>
        <end position="25"/>
    </location>
</feature>
<sequence>MRNQFIARFIILTCMACCLTWSACKDDYNLPYQPIESYTRIYMPQAVNGPVIRTLKITDSVQSLTYGANYGGQGYPDVDIPVTFTVDNGKVDSFNTANKTSYAILPEGSYTLSDLSTVIPKGQVSTAPLSISFKTKGAGAMNALQSYLLPITMGSKTVKINEALRTAFFIVKAQPDLKDYPNYDRAQWQVIDFSSQEANGEGANNGRAIFALDGNKETFWHTQWQGASPGPPHHITIDLGTEKTVHGVSLQGRQNDGGGKPNEVNVQVSTDNITWVDGGTFTLQNNKDVQPQFLPKGFKSGRYFKVIINSAYNGSYSCLAELNAF</sequence>
<evidence type="ECO:0000256" key="1">
    <source>
        <dbReference type="SAM" id="SignalP"/>
    </source>
</evidence>
<dbReference type="Proteomes" id="UP000263900">
    <property type="component" value="Chromosome"/>
</dbReference>
<organism evidence="3 4">
    <name type="scientific">Paraflavitalea soli</name>
    <dbReference type="NCBI Taxonomy" id="2315862"/>
    <lineage>
        <taxon>Bacteria</taxon>
        <taxon>Pseudomonadati</taxon>
        <taxon>Bacteroidota</taxon>
        <taxon>Chitinophagia</taxon>
        <taxon>Chitinophagales</taxon>
        <taxon>Chitinophagaceae</taxon>
        <taxon>Paraflavitalea</taxon>
    </lineage>
</organism>
<dbReference type="KEGG" id="pseg:D3H65_01810"/>
<dbReference type="PROSITE" id="PS50022">
    <property type="entry name" value="FA58C_3"/>
    <property type="match status" value="1"/>
</dbReference>
<keyword evidence="4" id="KW-1185">Reference proteome</keyword>
<protein>
    <submittedName>
        <fullName evidence="3">DUF1735 domain-containing protein</fullName>
    </submittedName>
</protein>
<dbReference type="InterPro" id="IPR013728">
    <property type="entry name" value="BT_3987-like_N"/>
</dbReference>
<gene>
    <name evidence="3" type="ORF">D3H65_01810</name>
</gene>
<proteinExistence type="predicted"/>
<dbReference type="EMBL" id="CP032157">
    <property type="protein sequence ID" value="AXY72780.1"/>
    <property type="molecule type" value="Genomic_DNA"/>
</dbReference>
<dbReference type="PROSITE" id="PS51257">
    <property type="entry name" value="PROKAR_LIPOPROTEIN"/>
    <property type="match status" value="1"/>
</dbReference>
<dbReference type="SUPFAM" id="SSF49785">
    <property type="entry name" value="Galactose-binding domain-like"/>
    <property type="match status" value="1"/>
</dbReference>
<dbReference type="Pfam" id="PF08522">
    <property type="entry name" value="BT_3987-like_N"/>
    <property type="match status" value="1"/>
</dbReference>
<reference evidence="3 4" key="1">
    <citation type="submission" date="2018-09" db="EMBL/GenBank/DDBJ databases">
        <title>Genome sequencing of strain 6GH32-13.</title>
        <authorList>
            <person name="Weon H.-Y."/>
            <person name="Heo J."/>
            <person name="Kwon S.-W."/>
        </authorList>
    </citation>
    <scope>NUCLEOTIDE SEQUENCE [LARGE SCALE GENOMIC DNA]</scope>
    <source>
        <strain evidence="3 4">5GH32-13</strain>
    </source>
</reference>